<keyword evidence="2" id="KW-1185">Reference proteome</keyword>
<dbReference type="Proteomes" id="UP000789860">
    <property type="component" value="Unassembled WGS sequence"/>
</dbReference>
<proteinExistence type="predicted"/>
<evidence type="ECO:0000313" key="2">
    <source>
        <dbReference type="Proteomes" id="UP000789860"/>
    </source>
</evidence>
<sequence length="436" mass="50810">MSNCKTKPLDLSINLFSIAAQLKTSANNSDDEVSTTSEEENNSRQLKVHRGEGLLNKYMFCLWCKEAGKNNNFTEGFTLYSSFAVQARTDQIKIMRNMCNIYFLIQHNLSTNIFEDLYKLSEIQRAENQNQFECGTEILNIFNNDFSADDERAPYSSYQNNVSACEFIESIGRVIEQEIFQKLRNSDGWSIMIDENNTISTEKNLFILEHHCISHKLALATKDAAKQVEEFKLYEKIVHSIYSYFSRSVEYMMHLKMKEENISDPQLIVLNIIKTCWLSLSNRIHLRKYIINNEISLTELPVIITKFVCATVELLEKRFPNRIQIDIFHIFDLMALPVNNSDFQKYGEDEIEILGNFYSQDKFVSGNLFSARLNSKNLKHEWLSVRYLLTNYKNLNFLEAWKYIFLDLSTFNEIYLETAKLISILINLPLTNAVVE</sequence>
<reference evidence="1" key="1">
    <citation type="submission" date="2021-06" db="EMBL/GenBank/DDBJ databases">
        <authorList>
            <person name="Kallberg Y."/>
            <person name="Tangrot J."/>
            <person name="Rosling A."/>
        </authorList>
    </citation>
    <scope>NUCLEOTIDE SEQUENCE</scope>
    <source>
        <strain evidence="1">AU212A</strain>
    </source>
</reference>
<accession>A0ACA9K451</accession>
<organism evidence="1 2">
    <name type="scientific">Scutellospora calospora</name>
    <dbReference type="NCBI Taxonomy" id="85575"/>
    <lineage>
        <taxon>Eukaryota</taxon>
        <taxon>Fungi</taxon>
        <taxon>Fungi incertae sedis</taxon>
        <taxon>Mucoromycota</taxon>
        <taxon>Glomeromycotina</taxon>
        <taxon>Glomeromycetes</taxon>
        <taxon>Diversisporales</taxon>
        <taxon>Gigasporaceae</taxon>
        <taxon>Scutellospora</taxon>
    </lineage>
</organism>
<comment type="caution">
    <text evidence="1">The sequence shown here is derived from an EMBL/GenBank/DDBJ whole genome shotgun (WGS) entry which is preliminary data.</text>
</comment>
<evidence type="ECO:0000313" key="1">
    <source>
        <dbReference type="EMBL" id="CAG8450994.1"/>
    </source>
</evidence>
<name>A0ACA9K451_9GLOM</name>
<protein>
    <submittedName>
        <fullName evidence="1">11205_t:CDS:1</fullName>
    </submittedName>
</protein>
<dbReference type="EMBL" id="CAJVPM010000744">
    <property type="protein sequence ID" value="CAG8450994.1"/>
    <property type="molecule type" value="Genomic_DNA"/>
</dbReference>
<gene>
    <name evidence="1" type="ORF">SCALOS_LOCUS1183</name>
</gene>